<sequence>MATSQLHFSELKTGRCKDIVAGVGMLFRRDSPFWESGNVKKVGQEMGVDMLLLDAKKQPKRLCGVSETFQPIPMEHFRFLNYNQLMVLANTNADLPGTCAESLPVGSACWRFLSFATPVVLLATTVNTKHVVGWLSLKRSDYLPRTCWRIYKFTSAMLDAASNEFLDQTNYEYCFLGKAIFG</sequence>
<evidence type="ECO:0000313" key="1">
    <source>
        <dbReference type="EMBL" id="KAF3597701.1"/>
    </source>
</evidence>
<protein>
    <submittedName>
        <fullName evidence="1">Uncharacterized protein</fullName>
    </submittedName>
</protein>
<keyword evidence="2" id="KW-1185">Reference proteome</keyword>
<reference evidence="1 2" key="1">
    <citation type="journal article" date="2020" name="BMC Genomics">
        <title>Intraspecific diversification of the crop wild relative Brassica cretica Lam. using demographic model selection.</title>
        <authorList>
            <person name="Kioukis A."/>
            <person name="Michalopoulou V.A."/>
            <person name="Briers L."/>
            <person name="Pirintsos S."/>
            <person name="Studholme D.J."/>
            <person name="Pavlidis P."/>
            <person name="Sarris P.F."/>
        </authorList>
    </citation>
    <scope>NUCLEOTIDE SEQUENCE [LARGE SCALE GENOMIC DNA]</scope>
    <source>
        <strain evidence="2">cv. PFS-1207/04</strain>
    </source>
</reference>
<comment type="caution">
    <text evidence="1">The sequence shown here is derived from an EMBL/GenBank/DDBJ whole genome shotgun (WGS) entry which is preliminary data.</text>
</comment>
<name>A0ABQ7EL66_BRACR</name>
<evidence type="ECO:0000313" key="2">
    <source>
        <dbReference type="Proteomes" id="UP000266723"/>
    </source>
</evidence>
<gene>
    <name evidence="1" type="ORF">DY000_02023030</name>
</gene>
<accession>A0ABQ7EL66</accession>
<organism evidence="1 2">
    <name type="scientific">Brassica cretica</name>
    <name type="common">Mustard</name>
    <dbReference type="NCBI Taxonomy" id="69181"/>
    <lineage>
        <taxon>Eukaryota</taxon>
        <taxon>Viridiplantae</taxon>
        <taxon>Streptophyta</taxon>
        <taxon>Embryophyta</taxon>
        <taxon>Tracheophyta</taxon>
        <taxon>Spermatophyta</taxon>
        <taxon>Magnoliopsida</taxon>
        <taxon>eudicotyledons</taxon>
        <taxon>Gunneridae</taxon>
        <taxon>Pentapetalae</taxon>
        <taxon>rosids</taxon>
        <taxon>malvids</taxon>
        <taxon>Brassicales</taxon>
        <taxon>Brassicaceae</taxon>
        <taxon>Brassiceae</taxon>
        <taxon>Brassica</taxon>
    </lineage>
</organism>
<dbReference type="Proteomes" id="UP000266723">
    <property type="component" value="Unassembled WGS sequence"/>
</dbReference>
<dbReference type="EMBL" id="QGKV02000299">
    <property type="protein sequence ID" value="KAF3597701.1"/>
    <property type="molecule type" value="Genomic_DNA"/>
</dbReference>
<proteinExistence type="predicted"/>